<keyword evidence="8" id="KW-0862">Zinc</keyword>
<evidence type="ECO:0000256" key="6">
    <source>
        <dbReference type="ARBA" id="ARBA00022729"/>
    </source>
</evidence>
<dbReference type="SMART" id="SM00631">
    <property type="entry name" value="Zn_pept"/>
    <property type="match status" value="1"/>
</dbReference>
<dbReference type="PANTHER" id="PTHR11705:SF91">
    <property type="entry name" value="FI01817P-RELATED"/>
    <property type="match status" value="1"/>
</dbReference>
<feature type="active site" description="Proton donor/acceptor" evidence="11">
    <location>
        <position position="414"/>
    </location>
</feature>
<keyword evidence="14" id="KW-1185">Reference proteome</keyword>
<dbReference type="GO" id="GO:0004181">
    <property type="term" value="F:metallocarboxypeptidase activity"/>
    <property type="evidence" value="ECO:0007669"/>
    <property type="project" value="InterPro"/>
</dbReference>
<dbReference type="PRINTS" id="PR00765">
    <property type="entry name" value="CRBOXYPTASEA"/>
</dbReference>
<dbReference type="FunCoup" id="A0A1S3KBD3">
    <property type="interactions" value="52"/>
</dbReference>
<proteinExistence type="inferred from homology"/>
<keyword evidence="10" id="KW-1015">Disulfide bond</keyword>
<keyword evidence="3" id="KW-0121">Carboxypeptidase</keyword>
<dbReference type="FunFam" id="3.40.630.10:FF:000056">
    <property type="entry name" value="Zinc carboxypeptidase"/>
    <property type="match status" value="1"/>
</dbReference>
<dbReference type="GO" id="GO:0006508">
    <property type="term" value="P:proteolysis"/>
    <property type="evidence" value="ECO:0007669"/>
    <property type="project" value="UniProtKB-KW"/>
</dbReference>
<name>A0A1S3KBD3_LINAN</name>
<comment type="cofactor">
    <cofactor evidence="1">
        <name>Zn(2+)</name>
        <dbReference type="ChEBI" id="CHEBI:29105"/>
    </cofactor>
</comment>
<dbReference type="KEGG" id="lak:106180199"/>
<dbReference type="GO" id="GO:0008270">
    <property type="term" value="F:zinc ion binding"/>
    <property type="evidence" value="ECO:0007669"/>
    <property type="project" value="InterPro"/>
</dbReference>
<feature type="signal peptide" evidence="12">
    <location>
        <begin position="1"/>
        <end position="21"/>
    </location>
</feature>
<evidence type="ECO:0000256" key="11">
    <source>
        <dbReference type="PROSITE-ProRule" id="PRU01379"/>
    </source>
</evidence>
<dbReference type="PROSITE" id="PS00132">
    <property type="entry name" value="CARBOXYPEPT_ZN_1"/>
    <property type="match status" value="1"/>
</dbReference>
<evidence type="ECO:0000256" key="5">
    <source>
        <dbReference type="ARBA" id="ARBA00022723"/>
    </source>
</evidence>
<evidence type="ECO:0000256" key="3">
    <source>
        <dbReference type="ARBA" id="ARBA00022645"/>
    </source>
</evidence>
<keyword evidence="6 12" id="KW-0732">Signal</keyword>
<evidence type="ECO:0000256" key="2">
    <source>
        <dbReference type="ARBA" id="ARBA00005988"/>
    </source>
</evidence>
<dbReference type="Proteomes" id="UP000085678">
    <property type="component" value="Unplaced"/>
</dbReference>
<dbReference type="SUPFAM" id="SSF54897">
    <property type="entry name" value="Protease propeptides/inhibitors"/>
    <property type="match status" value="1"/>
</dbReference>
<dbReference type="InterPro" id="IPR003146">
    <property type="entry name" value="M14A_act_pep"/>
</dbReference>
<dbReference type="GeneID" id="106180199"/>
<keyword evidence="4" id="KW-0645">Protease</keyword>
<feature type="chain" id="PRO_5010291762" evidence="12">
    <location>
        <begin position="22"/>
        <end position="462"/>
    </location>
</feature>
<dbReference type="InParanoid" id="A0A1S3KBD3"/>
<dbReference type="CDD" id="cd03860">
    <property type="entry name" value="M14_CP_A-B_like"/>
    <property type="match status" value="1"/>
</dbReference>
<keyword evidence="7" id="KW-0378">Hydrolase</keyword>
<dbReference type="Pfam" id="PF02244">
    <property type="entry name" value="Propep_M14"/>
    <property type="match status" value="1"/>
</dbReference>
<dbReference type="InterPro" id="IPR057246">
    <property type="entry name" value="CARBOXYPEPT_ZN_1"/>
</dbReference>
<evidence type="ECO:0000313" key="15">
    <source>
        <dbReference type="RefSeq" id="XP_013419566.1"/>
    </source>
</evidence>
<sequence length="462" mass="52646">MLLSWHHTFLVSLLLLGSSLAYPLEENDQGDDTVKRFDEYQVLRVSPGKLGMKVLSDLEQYHSLGIDFWGEPLGNKSVDICVPPGSIPVVEKLLNDTSSPYEVLIQNVQSLIDREAAENDAVDDRKRRATADGSRVNTADKYLRYGEINDWLQNVANLYPHLAKLITIGASYELRPMKVLKLGKPKAHTPYKPSIWIDAGIHGREWIGPSTVLYIIHQLISEQSRDPMVSFLMDEFDWYFLPVVNPDGYEYSHTRDRLWRKTRSRYYRNSNCIGVDANRNFDFSWGKCADDTLFSRCSSTDPCENTYQGPHAFSEAETKAMGKFIYLRRNLFKLYLSFHSYSQLWLTNWGHTQDSPPDSNDIMSLARYGADMLKKKHGTTFKVGSPASILYSAAGASFDWAKGVAKIKYAYTLELRDTGRFGFILPPNQILPVGEEVWGAVKSIAARIYHEVRDAKDMFYTV</sequence>
<evidence type="ECO:0000256" key="1">
    <source>
        <dbReference type="ARBA" id="ARBA00001947"/>
    </source>
</evidence>
<keyword evidence="5" id="KW-0479">Metal-binding</keyword>
<keyword evidence="9" id="KW-0482">Metalloprotease</keyword>
<evidence type="ECO:0000256" key="4">
    <source>
        <dbReference type="ARBA" id="ARBA00022670"/>
    </source>
</evidence>
<feature type="domain" description="Peptidase M14" evidence="13">
    <location>
        <begin position="141"/>
        <end position="448"/>
    </location>
</feature>
<comment type="similarity">
    <text evidence="2 11">Belongs to the peptidase M14 family.</text>
</comment>
<dbReference type="GO" id="GO:0005615">
    <property type="term" value="C:extracellular space"/>
    <property type="evidence" value="ECO:0007669"/>
    <property type="project" value="TreeGrafter"/>
</dbReference>
<reference evidence="15" key="1">
    <citation type="submission" date="2025-08" db="UniProtKB">
        <authorList>
            <consortium name="RefSeq"/>
        </authorList>
    </citation>
    <scope>IDENTIFICATION</scope>
    <source>
        <tissue evidence="15">Gonads</tissue>
    </source>
</reference>
<protein>
    <submittedName>
        <fullName evidence="15">Carboxypeptidase B-like</fullName>
    </submittedName>
</protein>
<evidence type="ECO:0000256" key="7">
    <source>
        <dbReference type="ARBA" id="ARBA00022801"/>
    </source>
</evidence>
<dbReference type="PROSITE" id="PS52035">
    <property type="entry name" value="PEPTIDASE_M14"/>
    <property type="match status" value="1"/>
</dbReference>
<gene>
    <name evidence="15" type="primary">LOC106180199</name>
</gene>
<evidence type="ECO:0000259" key="13">
    <source>
        <dbReference type="PROSITE" id="PS52035"/>
    </source>
</evidence>
<dbReference type="OrthoDB" id="3626597at2759"/>
<dbReference type="AlphaFoldDB" id="A0A1S3KBD3"/>
<dbReference type="InterPro" id="IPR000834">
    <property type="entry name" value="Peptidase_M14"/>
</dbReference>
<dbReference type="PANTHER" id="PTHR11705">
    <property type="entry name" value="PROTEASE FAMILY M14 CARBOXYPEPTIDASE A,B"/>
    <property type="match status" value="1"/>
</dbReference>
<dbReference type="SUPFAM" id="SSF53187">
    <property type="entry name" value="Zn-dependent exopeptidases"/>
    <property type="match status" value="1"/>
</dbReference>
<evidence type="ECO:0000313" key="14">
    <source>
        <dbReference type="Proteomes" id="UP000085678"/>
    </source>
</evidence>
<evidence type="ECO:0000256" key="12">
    <source>
        <dbReference type="SAM" id="SignalP"/>
    </source>
</evidence>
<evidence type="ECO:0000256" key="9">
    <source>
        <dbReference type="ARBA" id="ARBA00023049"/>
    </source>
</evidence>
<dbReference type="Gene3D" id="3.40.630.10">
    <property type="entry name" value="Zn peptidases"/>
    <property type="match status" value="1"/>
</dbReference>
<dbReference type="RefSeq" id="XP_013419566.1">
    <property type="nucleotide sequence ID" value="XM_013564112.2"/>
</dbReference>
<accession>A0A1S3KBD3</accession>
<organism evidence="14 15">
    <name type="scientific">Lingula anatina</name>
    <name type="common">Brachiopod</name>
    <name type="synonym">Lingula unguis</name>
    <dbReference type="NCBI Taxonomy" id="7574"/>
    <lineage>
        <taxon>Eukaryota</taxon>
        <taxon>Metazoa</taxon>
        <taxon>Spiralia</taxon>
        <taxon>Lophotrochozoa</taxon>
        <taxon>Brachiopoda</taxon>
        <taxon>Linguliformea</taxon>
        <taxon>Lingulata</taxon>
        <taxon>Lingulida</taxon>
        <taxon>Linguloidea</taxon>
        <taxon>Lingulidae</taxon>
        <taxon>Lingula</taxon>
    </lineage>
</organism>
<dbReference type="InterPro" id="IPR036990">
    <property type="entry name" value="M14A-like_propep"/>
</dbReference>
<evidence type="ECO:0000256" key="10">
    <source>
        <dbReference type="ARBA" id="ARBA00023157"/>
    </source>
</evidence>
<dbReference type="Gene3D" id="3.30.70.340">
    <property type="entry name" value="Metallocarboxypeptidase-like"/>
    <property type="match status" value="1"/>
</dbReference>
<evidence type="ECO:0000256" key="8">
    <source>
        <dbReference type="ARBA" id="ARBA00022833"/>
    </source>
</evidence>
<dbReference type="Pfam" id="PF00246">
    <property type="entry name" value="Peptidase_M14"/>
    <property type="match status" value="1"/>
</dbReference>